<organism evidence="1 3">
    <name type="scientific">Rotaria magnacalcarata</name>
    <dbReference type="NCBI Taxonomy" id="392030"/>
    <lineage>
        <taxon>Eukaryota</taxon>
        <taxon>Metazoa</taxon>
        <taxon>Spiralia</taxon>
        <taxon>Gnathifera</taxon>
        <taxon>Rotifera</taxon>
        <taxon>Eurotatoria</taxon>
        <taxon>Bdelloidea</taxon>
        <taxon>Philodinida</taxon>
        <taxon>Philodinidae</taxon>
        <taxon>Rotaria</taxon>
    </lineage>
</organism>
<comment type="caution">
    <text evidence="1">The sequence shown here is derived from an EMBL/GenBank/DDBJ whole genome shotgun (WGS) entry which is preliminary data.</text>
</comment>
<dbReference type="Proteomes" id="UP000681967">
    <property type="component" value="Unassembled WGS sequence"/>
</dbReference>
<gene>
    <name evidence="1" type="ORF">BYL167_LOCUS34654</name>
    <name evidence="2" type="ORF">SMN809_LOCUS51396</name>
</gene>
<accession>A0A8S2WZ79</accession>
<dbReference type="AlphaFoldDB" id="A0A8S2WZ79"/>
<sequence length="78" mass="9738">PAYLTRSTHLIFQMLRREFNRSLNRKDEQIFIHLRLQLFDRQFRLELDQRLWQSYLDLGLQQESIWPVSFYSFFLISQ</sequence>
<protein>
    <submittedName>
        <fullName evidence="1">Uncharacterized protein</fullName>
    </submittedName>
</protein>
<name>A0A8S2WZ79_9BILA</name>
<dbReference type="EMBL" id="CAJOBH010070761">
    <property type="protein sequence ID" value="CAF4470800.1"/>
    <property type="molecule type" value="Genomic_DNA"/>
</dbReference>
<evidence type="ECO:0000313" key="3">
    <source>
        <dbReference type="Proteomes" id="UP000681967"/>
    </source>
</evidence>
<dbReference type="Proteomes" id="UP000676336">
    <property type="component" value="Unassembled WGS sequence"/>
</dbReference>
<feature type="non-terminal residue" evidence="1">
    <location>
        <position position="1"/>
    </location>
</feature>
<evidence type="ECO:0000313" key="1">
    <source>
        <dbReference type="EMBL" id="CAF4470800.1"/>
    </source>
</evidence>
<evidence type="ECO:0000313" key="2">
    <source>
        <dbReference type="EMBL" id="CAF4893662.1"/>
    </source>
</evidence>
<dbReference type="EMBL" id="CAJOBI010172192">
    <property type="protein sequence ID" value="CAF4893662.1"/>
    <property type="molecule type" value="Genomic_DNA"/>
</dbReference>
<reference evidence="1" key="1">
    <citation type="submission" date="2021-02" db="EMBL/GenBank/DDBJ databases">
        <authorList>
            <person name="Nowell W R."/>
        </authorList>
    </citation>
    <scope>NUCLEOTIDE SEQUENCE</scope>
</reference>
<proteinExistence type="predicted"/>